<dbReference type="AlphaFoldDB" id="A0A9K3CNU5"/>
<sequence>MAVSLSDILSLTAPCEGFLCDEEQTARSGFAITDFRIRSPSSSDPNNVIFHVGETGEQIGSYEVMPGIPPHRGISWQFELGFMPPKSENTMEVVYDNPLAQRKHKSLQKVIRAHPFSWVCETFYFRDIEGTPTLVMHNKAAFAVK</sequence>
<gene>
    <name evidence="2" type="ORF">KIPB_000211</name>
</gene>
<name>A0A9K3CNU5_9EUKA</name>
<dbReference type="Pfam" id="PF05351">
    <property type="entry name" value="GMP_PDE_delta"/>
    <property type="match status" value="1"/>
</dbReference>
<organism evidence="2 3">
    <name type="scientific">Kipferlia bialata</name>
    <dbReference type="NCBI Taxonomy" id="797122"/>
    <lineage>
        <taxon>Eukaryota</taxon>
        <taxon>Metamonada</taxon>
        <taxon>Carpediemonas-like organisms</taxon>
        <taxon>Kipferlia</taxon>
    </lineage>
</organism>
<keyword evidence="3" id="KW-1185">Reference proteome</keyword>
<dbReference type="OrthoDB" id="10248777at2759"/>
<dbReference type="Proteomes" id="UP000265618">
    <property type="component" value="Unassembled WGS sequence"/>
</dbReference>
<accession>A0A9K3CNU5</accession>
<dbReference type="Gene3D" id="2.70.50.40">
    <property type="entry name" value="GMP phosphodiesterase, delta subunit"/>
    <property type="match status" value="1"/>
</dbReference>
<feature type="domain" description="GMP phosphodiesterase delta subunit" evidence="1">
    <location>
        <begin position="75"/>
        <end position="142"/>
    </location>
</feature>
<protein>
    <submittedName>
        <fullName evidence="2">GMP phosphodiesterase, delta subunit</fullName>
    </submittedName>
</protein>
<reference evidence="2 3" key="1">
    <citation type="journal article" date="2018" name="PLoS ONE">
        <title>The draft genome of Kipferlia bialata reveals reductive genome evolution in fornicate parasites.</title>
        <authorList>
            <person name="Tanifuji G."/>
            <person name="Takabayashi S."/>
            <person name="Kume K."/>
            <person name="Takagi M."/>
            <person name="Nakayama T."/>
            <person name="Kamikawa R."/>
            <person name="Inagaki Y."/>
            <person name="Hashimoto T."/>
        </authorList>
    </citation>
    <scope>NUCLEOTIDE SEQUENCE [LARGE SCALE GENOMIC DNA]</scope>
    <source>
        <strain evidence="2">NY0173</strain>
    </source>
</reference>
<evidence type="ECO:0000313" key="3">
    <source>
        <dbReference type="Proteomes" id="UP000265618"/>
    </source>
</evidence>
<evidence type="ECO:0000259" key="1">
    <source>
        <dbReference type="Pfam" id="PF05351"/>
    </source>
</evidence>
<comment type="caution">
    <text evidence="2">The sequence shown here is derived from an EMBL/GenBank/DDBJ whole genome shotgun (WGS) entry which is preliminary data.</text>
</comment>
<dbReference type="InterPro" id="IPR037036">
    <property type="entry name" value="PDED_dom_sf"/>
</dbReference>
<proteinExistence type="predicted"/>
<dbReference type="InterPro" id="IPR008015">
    <property type="entry name" value="PDED_dom"/>
</dbReference>
<dbReference type="EMBL" id="BDIP01000021">
    <property type="protein sequence ID" value="GIQ79552.1"/>
    <property type="molecule type" value="Genomic_DNA"/>
</dbReference>
<evidence type="ECO:0000313" key="2">
    <source>
        <dbReference type="EMBL" id="GIQ79552.1"/>
    </source>
</evidence>